<feature type="transmembrane region" description="Helical" evidence="1">
    <location>
        <begin position="26"/>
        <end position="43"/>
    </location>
</feature>
<evidence type="ECO:0000256" key="1">
    <source>
        <dbReference type="SAM" id="Phobius"/>
    </source>
</evidence>
<name>A0A0E9X1V8_ANGAN</name>
<dbReference type="EMBL" id="GBXM01012013">
    <property type="protein sequence ID" value="JAH96564.1"/>
    <property type="molecule type" value="Transcribed_RNA"/>
</dbReference>
<sequence>MSSTCLLTVSTPISRTCSCQSVLFPPFLFIFCSTHLLFSPIMFQNIKPKRAAATVFLSQYGSCPTLPPPHVPALYTLPLKFVRPKVCEETATLLVSGGHRAQRDKLQELIWHHLGVVTSLLC</sequence>
<keyword evidence="1" id="KW-0812">Transmembrane</keyword>
<reference evidence="2" key="1">
    <citation type="submission" date="2014-11" db="EMBL/GenBank/DDBJ databases">
        <authorList>
            <person name="Amaro Gonzalez C."/>
        </authorList>
    </citation>
    <scope>NUCLEOTIDE SEQUENCE</scope>
</reference>
<dbReference type="AlphaFoldDB" id="A0A0E9X1V8"/>
<reference evidence="2" key="2">
    <citation type="journal article" date="2015" name="Fish Shellfish Immunol.">
        <title>Early steps in the European eel (Anguilla anguilla)-Vibrio vulnificus interaction in the gills: Role of the RtxA13 toxin.</title>
        <authorList>
            <person name="Callol A."/>
            <person name="Pajuelo D."/>
            <person name="Ebbesson L."/>
            <person name="Teles M."/>
            <person name="MacKenzie S."/>
            <person name="Amaro C."/>
        </authorList>
    </citation>
    <scope>NUCLEOTIDE SEQUENCE</scope>
</reference>
<evidence type="ECO:0000313" key="2">
    <source>
        <dbReference type="EMBL" id="JAH96564.1"/>
    </source>
</evidence>
<keyword evidence="1" id="KW-1133">Transmembrane helix</keyword>
<proteinExistence type="predicted"/>
<accession>A0A0E9X1V8</accession>
<keyword evidence="1" id="KW-0472">Membrane</keyword>
<protein>
    <submittedName>
        <fullName evidence="2">Uncharacterized protein</fullName>
    </submittedName>
</protein>
<organism evidence="2">
    <name type="scientific">Anguilla anguilla</name>
    <name type="common">European freshwater eel</name>
    <name type="synonym">Muraena anguilla</name>
    <dbReference type="NCBI Taxonomy" id="7936"/>
    <lineage>
        <taxon>Eukaryota</taxon>
        <taxon>Metazoa</taxon>
        <taxon>Chordata</taxon>
        <taxon>Craniata</taxon>
        <taxon>Vertebrata</taxon>
        <taxon>Euteleostomi</taxon>
        <taxon>Actinopterygii</taxon>
        <taxon>Neopterygii</taxon>
        <taxon>Teleostei</taxon>
        <taxon>Anguilliformes</taxon>
        <taxon>Anguillidae</taxon>
        <taxon>Anguilla</taxon>
    </lineage>
</organism>